<protein>
    <submittedName>
        <fullName evidence="2">Uncharacterized protein</fullName>
    </submittedName>
</protein>
<feature type="compositionally biased region" description="Basic and acidic residues" evidence="1">
    <location>
        <begin position="46"/>
        <end position="58"/>
    </location>
</feature>
<feature type="region of interest" description="Disordered" evidence="1">
    <location>
        <begin position="180"/>
        <end position="362"/>
    </location>
</feature>
<feature type="compositionally biased region" description="Pro residues" evidence="1">
    <location>
        <begin position="323"/>
        <end position="334"/>
    </location>
</feature>
<dbReference type="OrthoDB" id="5226911at2759"/>
<evidence type="ECO:0000313" key="2">
    <source>
        <dbReference type="EMBL" id="KAF2177415.1"/>
    </source>
</evidence>
<gene>
    <name evidence="2" type="ORF">K469DRAFT_603431</name>
</gene>
<dbReference type="Proteomes" id="UP000800200">
    <property type="component" value="Unassembled WGS sequence"/>
</dbReference>
<feature type="region of interest" description="Disordered" evidence="1">
    <location>
        <begin position="38"/>
        <end position="61"/>
    </location>
</feature>
<dbReference type="PANTHER" id="PTHR42354">
    <property type="entry name" value="C2H2-TYPE DOMAIN-CONTAINING PROTEIN"/>
    <property type="match status" value="1"/>
</dbReference>
<organism evidence="2 3">
    <name type="scientific">Zopfia rhizophila CBS 207.26</name>
    <dbReference type="NCBI Taxonomy" id="1314779"/>
    <lineage>
        <taxon>Eukaryota</taxon>
        <taxon>Fungi</taxon>
        <taxon>Dikarya</taxon>
        <taxon>Ascomycota</taxon>
        <taxon>Pezizomycotina</taxon>
        <taxon>Dothideomycetes</taxon>
        <taxon>Dothideomycetes incertae sedis</taxon>
        <taxon>Zopfiaceae</taxon>
        <taxon>Zopfia</taxon>
    </lineage>
</organism>
<evidence type="ECO:0000313" key="3">
    <source>
        <dbReference type="Proteomes" id="UP000800200"/>
    </source>
</evidence>
<sequence length="426" mass="46688">MSNSSGHEGEGEVTNCVSNLIHAFTDGLDIFKRLREKRRRKRKSRGNRESVSGKKEASGAELRFSKSLRKGPLDIQKSYENHYSKAGGKFAQGDAIAHASLAETLLKLNTGLVSIIAAFLNHDSKSKHLHLDYKSLTNLSDASRAEAIDSLNQLYQRLSQSQLQVYRIGGCPRCGSMKHQNCSPGVGSASGNTQKGGGKKKNTGARSRSNTPTIARVPIKKSPSQTQWVVMRPRNTRKGSMSSASMKSSSTGSSSGYASPLGSPLPQYTPIDPFPPIQPQSPPPKKNGSNATRRRAGSVDGPRPTTWPHTRPDNTMPLQHPLPISPKIPNPKRSPPVKEKCTPSPGVGPSTKRRIDKVTPSTYTFASDSTKLGEIPQRSWTTPWDYEEAERLNRETLENGYPIPPQQEDKGRKKRGLFGFLRRGDS</sequence>
<dbReference type="PANTHER" id="PTHR42354:SF1">
    <property type="entry name" value="C2H2-TYPE DOMAIN-CONTAINING PROTEIN"/>
    <property type="match status" value="1"/>
</dbReference>
<feature type="compositionally biased region" description="Pro residues" evidence="1">
    <location>
        <begin position="272"/>
        <end position="285"/>
    </location>
</feature>
<name>A0A6A6DE59_9PEZI</name>
<reference evidence="2" key="1">
    <citation type="journal article" date="2020" name="Stud. Mycol.">
        <title>101 Dothideomycetes genomes: a test case for predicting lifestyles and emergence of pathogens.</title>
        <authorList>
            <person name="Haridas S."/>
            <person name="Albert R."/>
            <person name="Binder M."/>
            <person name="Bloem J."/>
            <person name="Labutti K."/>
            <person name="Salamov A."/>
            <person name="Andreopoulos B."/>
            <person name="Baker S."/>
            <person name="Barry K."/>
            <person name="Bills G."/>
            <person name="Bluhm B."/>
            <person name="Cannon C."/>
            <person name="Castanera R."/>
            <person name="Culley D."/>
            <person name="Daum C."/>
            <person name="Ezra D."/>
            <person name="Gonzalez J."/>
            <person name="Henrissat B."/>
            <person name="Kuo A."/>
            <person name="Liang C."/>
            <person name="Lipzen A."/>
            <person name="Lutzoni F."/>
            <person name="Magnuson J."/>
            <person name="Mondo S."/>
            <person name="Nolan M."/>
            <person name="Ohm R."/>
            <person name="Pangilinan J."/>
            <person name="Park H.-J."/>
            <person name="Ramirez L."/>
            <person name="Alfaro M."/>
            <person name="Sun H."/>
            <person name="Tritt A."/>
            <person name="Yoshinaga Y."/>
            <person name="Zwiers L.-H."/>
            <person name="Turgeon B."/>
            <person name="Goodwin S."/>
            <person name="Spatafora J."/>
            <person name="Crous P."/>
            <person name="Grigoriev I."/>
        </authorList>
    </citation>
    <scope>NUCLEOTIDE SEQUENCE</scope>
    <source>
        <strain evidence="2">CBS 207.26</strain>
    </source>
</reference>
<evidence type="ECO:0000256" key="1">
    <source>
        <dbReference type="SAM" id="MobiDB-lite"/>
    </source>
</evidence>
<feature type="region of interest" description="Disordered" evidence="1">
    <location>
        <begin position="393"/>
        <end position="426"/>
    </location>
</feature>
<keyword evidence="3" id="KW-1185">Reference proteome</keyword>
<proteinExistence type="predicted"/>
<dbReference type="AlphaFoldDB" id="A0A6A6DE59"/>
<feature type="compositionally biased region" description="Low complexity" evidence="1">
    <location>
        <begin position="238"/>
        <end position="259"/>
    </location>
</feature>
<accession>A0A6A6DE59</accession>
<dbReference type="EMBL" id="ML994689">
    <property type="protein sequence ID" value="KAF2177415.1"/>
    <property type="molecule type" value="Genomic_DNA"/>
</dbReference>